<dbReference type="EMBL" id="LMUA01000004">
    <property type="protein sequence ID" value="KUE77120.1"/>
    <property type="molecule type" value="Genomic_DNA"/>
</dbReference>
<evidence type="ECO:0000313" key="13">
    <source>
        <dbReference type="EMBL" id="MTS27144.1"/>
    </source>
</evidence>
<dbReference type="GeneID" id="42856976"/>
<reference evidence="17 18" key="2">
    <citation type="journal article" date="2019" name="Nat. Med.">
        <title>A library of human gut bacterial isolates paired with longitudinal multiomics data enables mechanistic microbiome research.</title>
        <authorList>
            <person name="Poyet M."/>
            <person name="Groussin M."/>
            <person name="Gibbons S.M."/>
            <person name="Avila-Pacheco J."/>
            <person name="Jiang X."/>
            <person name="Kearney S.M."/>
            <person name="Perrotta A.R."/>
            <person name="Berdy B."/>
            <person name="Zhao S."/>
            <person name="Lieberman T.D."/>
            <person name="Swanson P.K."/>
            <person name="Smith M."/>
            <person name="Roesemann S."/>
            <person name="Alexander J.E."/>
            <person name="Rich S.A."/>
            <person name="Livny J."/>
            <person name="Vlamakis H."/>
            <person name="Clish C."/>
            <person name="Bullock K."/>
            <person name="Deik A."/>
            <person name="Scott J."/>
            <person name="Pierce K.A."/>
            <person name="Xavier R.J."/>
            <person name="Alm E.J."/>
        </authorList>
    </citation>
    <scope>NUCLEOTIDE SEQUENCE [LARGE SCALE GENOMIC DNA]</scope>
    <source>
        <strain evidence="13 18">BIOML-A4</strain>
        <strain evidence="14 17">BIOML-A7</strain>
    </source>
</reference>
<evidence type="ECO:0000256" key="3">
    <source>
        <dbReference type="ARBA" id="ARBA00022692"/>
    </source>
</evidence>
<keyword evidence="5 8" id="KW-0472">Membrane</keyword>
<gene>
    <name evidence="11" type="ORF">ASJ35_04270</name>
    <name evidence="12" type="ORF">FYJ76_15610</name>
    <name evidence="14" type="ORF">GMD52_07205</name>
    <name evidence="13" type="ORF">GMD59_07555</name>
</gene>
<dbReference type="EMBL" id="WMZU01000009">
    <property type="protein sequence ID" value="MTS27144.1"/>
    <property type="molecule type" value="Genomic_DNA"/>
</dbReference>
<dbReference type="InterPro" id="IPR002379">
    <property type="entry name" value="ATPase_proteolipid_c-like_dom"/>
</dbReference>
<dbReference type="Proteomes" id="UP000449193">
    <property type="component" value="Unassembled WGS sequence"/>
</dbReference>
<evidence type="ECO:0000256" key="5">
    <source>
        <dbReference type="ARBA" id="ARBA00023136"/>
    </source>
</evidence>
<dbReference type="GO" id="GO:0015078">
    <property type="term" value="F:proton transmembrane transporter activity"/>
    <property type="evidence" value="ECO:0007669"/>
    <property type="project" value="InterPro"/>
</dbReference>
<evidence type="ECO:0000313" key="12">
    <source>
        <dbReference type="EMBL" id="MST93340.1"/>
    </source>
</evidence>
<dbReference type="Proteomes" id="UP000431913">
    <property type="component" value="Unassembled WGS sequence"/>
</dbReference>
<evidence type="ECO:0000256" key="8">
    <source>
        <dbReference type="SAM" id="Phobius"/>
    </source>
</evidence>
<dbReference type="RefSeq" id="WP_009324542.1">
    <property type="nucleotide sequence ID" value="NZ_CAOJUJ010000016.1"/>
</dbReference>
<comment type="subcellular location">
    <subcellularLocation>
        <location evidence="1">Membrane</location>
        <topology evidence="1">Multi-pass membrane protein</topology>
    </subcellularLocation>
</comment>
<evidence type="ECO:0000313" key="14">
    <source>
        <dbReference type="EMBL" id="MTS51325.1"/>
    </source>
</evidence>
<dbReference type="PRINTS" id="PR00124">
    <property type="entry name" value="ATPASEC"/>
</dbReference>
<evidence type="ECO:0000313" key="18">
    <source>
        <dbReference type="Proteomes" id="UP000472755"/>
    </source>
</evidence>
<feature type="signal peptide" evidence="9">
    <location>
        <begin position="1"/>
        <end position="32"/>
    </location>
</feature>
<dbReference type="InterPro" id="IPR035921">
    <property type="entry name" value="F/V-ATP_Csub_sf"/>
</dbReference>
<dbReference type="EMBL" id="VUNJ01000024">
    <property type="protein sequence ID" value="MST93340.1"/>
    <property type="molecule type" value="Genomic_DNA"/>
</dbReference>
<protein>
    <recommendedName>
        <fullName evidence="6">ATP synthase F(0) sector subunit c</fullName>
    </recommendedName>
    <alternativeName>
        <fullName evidence="7">F-type ATPase subunit c</fullName>
    </alternativeName>
</protein>
<dbReference type="SUPFAM" id="SSF81333">
    <property type="entry name" value="F1F0 ATP synthase subunit C"/>
    <property type="match status" value="1"/>
</dbReference>
<comment type="similarity">
    <text evidence="2">Belongs to the ATPase C chain family.</text>
</comment>
<accession>A0A0W7TTH4</accession>
<dbReference type="GO" id="GO:0033177">
    <property type="term" value="C:proton-transporting two-sector ATPase complex, proton-transporting domain"/>
    <property type="evidence" value="ECO:0007669"/>
    <property type="project" value="InterPro"/>
</dbReference>
<comment type="caution">
    <text evidence="11">The sequence shown here is derived from an EMBL/GenBank/DDBJ whole genome shotgun (WGS) entry which is preliminary data.</text>
</comment>
<evidence type="ECO:0000313" key="11">
    <source>
        <dbReference type="EMBL" id="KUE77120.1"/>
    </source>
</evidence>
<dbReference type="Proteomes" id="UP000053433">
    <property type="component" value="Unassembled WGS sequence"/>
</dbReference>
<keyword evidence="4 8" id="KW-1133">Transmembrane helix</keyword>
<evidence type="ECO:0000313" key="15">
    <source>
        <dbReference type="Proteomes" id="UP000053433"/>
    </source>
</evidence>
<dbReference type="InterPro" id="IPR000454">
    <property type="entry name" value="ATP_synth_F0_csu"/>
</dbReference>
<evidence type="ECO:0000313" key="17">
    <source>
        <dbReference type="Proteomes" id="UP000449193"/>
    </source>
</evidence>
<feature type="transmembrane region" description="Helical" evidence="8">
    <location>
        <begin position="89"/>
        <end position="111"/>
    </location>
</feature>
<dbReference type="Pfam" id="PF00137">
    <property type="entry name" value="ATP-synt_C"/>
    <property type="match status" value="1"/>
</dbReference>
<dbReference type="AlphaFoldDB" id="A0A0W7TTH4"/>
<dbReference type="GO" id="GO:0045259">
    <property type="term" value="C:proton-transporting ATP synthase complex"/>
    <property type="evidence" value="ECO:0007669"/>
    <property type="project" value="InterPro"/>
</dbReference>
<evidence type="ECO:0000256" key="6">
    <source>
        <dbReference type="ARBA" id="ARBA00032200"/>
    </source>
</evidence>
<sequence length="114" mass="11351">MKKMNVKKFARTFLVLIAVFALACAFSSMAFAADGETAAAAPDNNMGIGMIAAALAVGVAGIGAGIAVGSGAPAAIGALTEDPKSFGKALIFVVLGEGIALYGMLIAILIITKF</sequence>
<dbReference type="PROSITE" id="PS51257">
    <property type="entry name" value="PROKAR_LIPOPROTEIN"/>
    <property type="match status" value="1"/>
</dbReference>
<dbReference type="EMBL" id="WMZR01000007">
    <property type="protein sequence ID" value="MTS51325.1"/>
    <property type="molecule type" value="Genomic_DNA"/>
</dbReference>
<evidence type="ECO:0000256" key="2">
    <source>
        <dbReference type="ARBA" id="ARBA00006704"/>
    </source>
</evidence>
<evidence type="ECO:0000256" key="9">
    <source>
        <dbReference type="SAM" id="SignalP"/>
    </source>
</evidence>
<feature type="domain" description="V-ATPase proteolipid subunit C-like" evidence="10">
    <location>
        <begin position="51"/>
        <end position="110"/>
    </location>
</feature>
<proteinExistence type="inferred from homology"/>
<feature type="chain" id="PRO_5033245439" description="ATP synthase F(0) sector subunit c" evidence="9">
    <location>
        <begin position="33"/>
        <end position="114"/>
    </location>
</feature>
<dbReference type="GO" id="GO:0015986">
    <property type="term" value="P:proton motive force-driven ATP synthesis"/>
    <property type="evidence" value="ECO:0007669"/>
    <property type="project" value="InterPro"/>
</dbReference>
<keyword evidence="9" id="KW-0732">Signal</keyword>
<reference evidence="12 16" key="3">
    <citation type="submission" date="2019-08" db="EMBL/GenBank/DDBJ databases">
        <title>In-depth cultivation of the pig gut microbiome towards novel bacterial diversity and tailored functional studies.</title>
        <authorList>
            <person name="Wylensek D."/>
            <person name="Hitch T.C.A."/>
            <person name="Clavel T."/>
        </authorList>
    </citation>
    <scope>NUCLEOTIDE SEQUENCE [LARGE SCALE GENOMIC DNA]</scope>
    <source>
        <strain evidence="12 16">WCA3-601-WT-6J</strain>
    </source>
</reference>
<dbReference type="CDD" id="cd18120">
    <property type="entry name" value="ATP-synt_Vo_Ao_c"/>
    <property type="match status" value="1"/>
</dbReference>
<evidence type="ECO:0000256" key="1">
    <source>
        <dbReference type="ARBA" id="ARBA00004141"/>
    </source>
</evidence>
<keyword evidence="3 8" id="KW-0812">Transmembrane</keyword>
<feature type="transmembrane region" description="Helical" evidence="8">
    <location>
        <begin position="48"/>
        <end position="68"/>
    </location>
</feature>
<name>A0A0W7TTH4_9FIRM</name>
<evidence type="ECO:0000259" key="10">
    <source>
        <dbReference type="Pfam" id="PF00137"/>
    </source>
</evidence>
<organism evidence="11 15">
    <name type="scientific">Ruthenibacterium lactatiformans</name>
    <dbReference type="NCBI Taxonomy" id="1550024"/>
    <lineage>
        <taxon>Bacteria</taxon>
        <taxon>Bacillati</taxon>
        <taxon>Bacillota</taxon>
        <taxon>Clostridia</taxon>
        <taxon>Eubacteriales</taxon>
        <taxon>Oscillospiraceae</taxon>
        <taxon>Ruthenibacterium</taxon>
    </lineage>
</organism>
<dbReference type="Gene3D" id="1.20.120.610">
    <property type="entry name" value="lithium bound rotor ring of v- atpase"/>
    <property type="match status" value="1"/>
</dbReference>
<reference evidence="11 15" key="1">
    <citation type="submission" date="2015-10" db="EMBL/GenBank/DDBJ databases">
        <title>A novel member of the family Ruminococcaceae isolated from human faeces.</title>
        <authorList>
            <person name="Shkoporov A.N."/>
            <person name="Chaplin A.V."/>
            <person name="Motuzova O.V."/>
            <person name="Kafarskaia L.I."/>
            <person name="Efimov B.A."/>
        </authorList>
    </citation>
    <scope>NUCLEOTIDE SEQUENCE [LARGE SCALE GENOMIC DNA]</scope>
    <source>
        <strain evidence="11 15">668</strain>
    </source>
</reference>
<evidence type="ECO:0000256" key="7">
    <source>
        <dbReference type="ARBA" id="ARBA00032887"/>
    </source>
</evidence>
<evidence type="ECO:0000256" key="4">
    <source>
        <dbReference type="ARBA" id="ARBA00022989"/>
    </source>
</evidence>
<evidence type="ECO:0000313" key="16">
    <source>
        <dbReference type="Proteomes" id="UP000431913"/>
    </source>
</evidence>
<dbReference type="Proteomes" id="UP000472755">
    <property type="component" value="Unassembled WGS sequence"/>
</dbReference>